<dbReference type="KEGG" id="bmic:BMR1_01G03245"/>
<evidence type="ECO:0000259" key="11">
    <source>
        <dbReference type="PROSITE" id="PS50271"/>
    </source>
</evidence>
<evidence type="ECO:0000256" key="1">
    <source>
        <dbReference type="ARBA" id="ARBA00004123"/>
    </source>
</evidence>
<keyword evidence="5 9" id="KW-0863">Zinc-finger</keyword>
<evidence type="ECO:0000313" key="13">
    <source>
        <dbReference type="Proteomes" id="UP000002899"/>
    </source>
</evidence>
<protein>
    <submittedName>
        <fullName evidence="12">U4/U6.U5 tri-snRNP-associated protein 2</fullName>
    </submittedName>
</protein>
<dbReference type="OMA" id="QLRRFKC"/>
<dbReference type="AlphaFoldDB" id="I7J905"/>
<dbReference type="PROSITE" id="PS50271">
    <property type="entry name" value="ZF_UBP"/>
    <property type="match status" value="1"/>
</dbReference>
<dbReference type="SUPFAM" id="SSF57850">
    <property type="entry name" value="RING/U-box"/>
    <property type="match status" value="1"/>
</dbReference>
<dbReference type="Pfam" id="PF00443">
    <property type="entry name" value="UCH"/>
    <property type="match status" value="1"/>
</dbReference>
<dbReference type="SUPFAM" id="SSF54001">
    <property type="entry name" value="Cysteine proteinases"/>
    <property type="match status" value="1"/>
</dbReference>
<dbReference type="Gene3D" id="3.90.70.10">
    <property type="entry name" value="Cysteine proteinases"/>
    <property type="match status" value="1"/>
</dbReference>
<comment type="subcellular location">
    <subcellularLocation>
        <location evidence="1">Nucleus</location>
    </subcellularLocation>
</comment>
<feature type="domain" description="UBP-type" evidence="11">
    <location>
        <begin position="38"/>
        <end position="135"/>
    </location>
</feature>
<evidence type="ECO:0000256" key="6">
    <source>
        <dbReference type="ARBA" id="ARBA00022833"/>
    </source>
</evidence>
<evidence type="ECO:0000256" key="7">
    <source>
        <dbReference type="ARBA" id="ARBA00023187"/>
    </source>
</evidence>
<reference evidence="12 13" key="2">
    <citation type="journal article" date="2013" name="PLoS ONE">
        <title>Whole genome mapping and re-organization of the nuclear and mitochondrial genomes of Babesia microti isolates.</title>
        <authorList>
            <person name="Cornillot E."/>
            <person name="Dassouli A."/>
            <person name="Garg A."/>
            <person name="Pachikara N."/>
            <person name="Randazzo S."/>
            <person name="Depoix D."/>
            <person name="Carcy B."/>
            <person name="Delbecq S."/>
            <person name="Frutos R."/>
            <person name="Silva J.C."/>
            <person name="Sutton R."/>
            <person name="Krause P.J."/>
            <person name="Mamoun C.B."/>
        </authorList>
    </citation>
    <scope>NUCLEOTIDE SEQUENCE [LARGE SCALE GENOMIC DNA]</scope>
    <source>
        <strain evidence="12 13">RI</strain>
    </source>
</reference>
<evidence type="ECO:0000256" key="5">
    <source>
        <dbReference type="ARBA" id="ARBA00022771"/>
    </source>
</evidence>
<gene>
    <name evidence="12" type="ORF">BMR1_01G03245</name>
</gene>
<reference evidence="12 13" key="3">
    <citation type="journal article" date="2016" name="Sci. Rep.">
        <title>Genome-wide diversity and gene expression profiling of Babesia microti isolates identify polymorphic genes that mediate host-pathogen interactions.</title>
        <authorList>
            <person name="Silva J.C."/>
            <person name="Cornillot E."/>
            <person name="McCracken C."/>
            <person name="Usmani-Brown S."/>
            <person name="Dwivedi A."/>
            <person name="Ifeonu O.O."/>
            <person name="Crabtree J."/>
            <person name="Gotia H.T."/>
            <person name="Virji A.Z."/>
            <person name="Reynes C."/>
            <person name="Colinge J."/>
            <person name="Kumar V."/>
            <person name="Lawres L."/>
            <person name="Pazzi J.E."/>
            <person name="Pablo J.V."/>
            <person name="Hung C."/>
            <person name="Brancato J."/>
            <person name="Kumari P."/>
            <person name="Orvis J."/>
            <person name="Tretina K."/>
            <person name="Chibucos M."/>
            <person name="Ott S."/>
            <person name="Sadzewicz L."/>
            <person name="Sengamalay N."/>
            <person name="Shetty A.C."/>
            <person name="Su Q."/>
            <person name="Tallon L."/>
            <person name="Fraser C.M."/>
            <person name="Frutos R."/>
            <person name="Molina D.M."/>
            <person name="Krause P.J."/>
            <person name="Ben Mamoun C."/>
        </authorList>
    </citation>
    <scope>NUCLEOTIDE SEQUENCE [LARGE SCALE GENOMIC DNA]</scope>
    <source>
        <strain evidence="12 13">RI</strain>
    </source>
</reference>
<sequence>MIKRGSDDAHTSITVSDEYRKTKRADLVTKRYESTKRRDCPYLGTINRHVLDFDFEKICSVSLSTNNIYACLVCGKYYQGRGPNTYCNIHALEEGHYLYINLKDSQVYCLPENYLVQDNSLNDIKYFLNPTYTNEDVEEKSTKAIYGKALDGTDFIPGVIGLNNLNKTDCFNVIIQILCCVKPLRDKMLTFDTGKLSKPDRVVETLSELIRKIYNPNNFKGIVSPHEFLQSIGLASKGKYRIGNQSDPAVFLQWLFVWIHSKLKRKGTNSSIVTDCFQGELFITEHVGDEMEQKKTPFKLLTLEIPQMSVFNDANAISQIPIYDLFYKFDGNTPNETEVGKFCTYSIWRLPEYLIIIVKRFYKNNFFVEKNSTIVTFPLKSLNMSSCLHPDAVQLNPLTKYNLVASITHVGQPENGSYKVYVCHQPTGDWYEVEDLLVTPVLAQLVTLSEAYVQIYQLVDE</sequence>
<dbReference type="PROSITE" id="PS50235">
    <property type="entry name" value="USP_3"/>
    <property type="match status" value="1"/>
</dbReference>
<dbReference type="GO" id="GO:0004843">
    <property type="term" value="F:cysteine-type deubiquitinase activity"/>
    <property type="evidence" value="ECO:0007669"/>
    <property type="project" value="InterPro"/>
</dbReference>
<dbReference type="Pfam" id="PF02148">
    <property type="entry name" value="zf-UBP"/>
    <property type="match status" value="1"/>
</dbReference>
<dbReference type="Gene3D" id="3.30.40.10">
    <property type="entry name" value="Zinc/RING finger domain, C3HC4 (zinc finger)"/>
    <property type="match status" value="1"/>
</dbReference>
<dbReference type="PANTHER" id="PTHR21646:SF16">
    <property type="entry name" value="U4_U6.U5 TRI-SNRNP-ASSOCIATED PROTEIN 2"/>
    <property type="match status" value="1"/>
</dbReference>
<feature type="domain" description="USP" evidence="10">
    <location>
        <begin position="160"/>
        <end position="459"/>
    </location>
</feature>
<dbReference type="VEuPathDB" id="PiroplasmaDB:BMR1_01G03245"/>
<keyword evidence="13" id="KW-1185">Reference proteome</keyword>
<dbReference type="CDD" id="cd02669">
    <property type="entry name" value="Peptidase_C19M"/>
    <property type="match status" value="1"/>
</dbReference>
<keyword evidence="3" id="KW-0479">Metal-binding</keyword>
<dbReference type="SMART" id="SM00290">
    <property type="entry name" value="ZnF_UBP"/>
    <property type="match status" value="1"/>
</dbReference>
<dbReference type="Proteomes" id="UP000002899">
    <property type="component" value="Chromosome I"/>
</dbReference>
<dbReference type="GeneID" id="24423724"/>
<dbReference type="InterPro" id="IPR038765">
    <property type="entry name" value="Papain-like_cys_pep_sf"/>
</dbReference>
<keyword evidence="8" id="KW-0539">Nucleus</keyword>
<evidence type="ECO:0000256" key="4">
    <source>
        <dbReference type="ARBA" id="ARBA00022728"/>
    </source>
</evidence>
<dbReference type="InterPro" id="IPR001607">
    <property type="entry name" value="Znf_UBP"/>
</dbReference>
<dbReference type="GO" id="GO:0000245">
    <property type="term" value="P:spliceosomal complex assembly"/>
    <property type="evidence" value="ECO:0007669"/>
    <property type="project" value="InterPro"/>
</dbReference>
<dbReference type="InterPro" id="IPR050185">
    <property type="entry name" value="Ub_carboxyl-term_hydrolase"/>
</dbReference>
<evidence type="ECO:0000256" key="2">
    <source>
        <dbReference type="ARBA" id="ARBA00022664"/>
    </source>
</evidence>
<evidence type="ECO:0000256" key="9">
    <source>
        <dbReference type="PROSITE-ProRule" id="PRU00502"/>
    </source>
</evidence>
<keyword evidence="4" id="KW-0747">Spliceosome</keyword>
<dbReference type="GO" id="GO:0005681">
    <property type="term" value="C:spliceosomal complex"/>
    <property type="evidence" value="ECO:0007669"/>
    <property type="project" value="UniProtKB-KW"/>
</dbReference>
<evidence type="ECO:0000256" key="8">
    <source>
        <dbReference type="ARBA" id="ARBA00023242"/>
    </source>
</evidence>
<dbReference type="InterPro" id="IPR028889">
    <property type="entry name" value="USP"/>
</dbReference>
<dbReference type="EMBL" id="FO082871">
    <property type="protein sequence ID" value="CCF73104.1"/>
    <property type="molecule type" value="Genomic_DNA"/>
</dbReference>
<keyword evidence="6" id="KW-0862">Zinc</keyword>
<dbReference type="RefSeq" id="XP_012647713.1">
    <property type="nucleotide sequence ID" value="XM_012792259.1"/>
</dbReference>
<dbReference type="OrthoDB" id="10263353at2759"/>
<dbReference type="PANTHER" id="PTHR21646">
    <property type="entry name" value="UBIQUITIN CARBOXYL-TERMINAL HYDROLASE"/>
    <property type="match status" value="1"/>
</dbReference>
<keyword evidence="2" id="KW-0507">mRNA processing</keyword>
<evidence type="ECO:0000313" key="12">
    <source>
        <dbReference type="EMBL" id="CCF73104.1"/>
    </source>
</evidence>
<dbReference type="InterPro" id="IPR001394">
    <property type="entry name" value="Peptidase_C19_UCH"/>
</dbReference>
<dbReference type="GO" id="GO:0016579">
    <property type="term" value="P:protein deubiquitination"/>
    <property type="evidence" value="ECO:0007669"/>
    <property type="project" value="InterPro"/>
</dbReference>
<evidence type="ECO:0000256" key="3">
    <source>
        <dbReference type="ARBA" id="ARBA00022723"/>
    </source>
</evidence>
<dbReference type="GO" id="GO:0008270">
    <property type="term" value="F:zinc ion binding"/>
    <property type="evidence" value="ECO:0007669"/>
    <property type="project" value="UniProtKB-KW"/>
</dbReference>
<dbReference type="InterPro" id="IPR013083">
    <property type="entry name" value="Znf_RING/FYVE/PHD"/>
</dbReference>
<evidence type="ECO:0000259" key="10">
    <source>
        <dbReference type="PROSITE" id="PS50235"/>
    </source>
</evidence>
<name>I7J905_BABMR</name>
<accession>I7J905</accession>
<proteinExistence type="predicted"/>
<reference evidence="12 13" key="1">
    <citation type="journal article" date="2012" name="Nucleic Acids Res.">
        <title>Sequencing of the smallest Apicomplexan genome from the human pathogen Babesia microti.</title>
        <authorList>
            <person name="Cornillot E."/>
            <person name="Hadj-Kaddour K."/>
            <person name="Dassouli A."/>
            <person name="Noel B."/>
            <person name="Ranwez V."/>
            <person name="Vacherie B."/>
            <person name="Augagneur Y."/>
            <person name="Bres V."/>
            <person name="Duclos A."/>
            <person name="Randazzo S."/>
            <person name="Carcy B."/>
            <person name="Debierre-Grockiego F."/>
            <person name="Delbecq S."/>
            <person name="Moubri-Menage K."/>
            <person name="Shams-Eldin H."/>
            <person name="Usmani-Brown S."/>
            <person name="Bringaud F."/>
            <person name="Wincker P."/>
            <person name="Vivares C.P."/>
            <person name="Schwarz R.T."/>
            <person name="Schetters T.P."/>
            <person name="Krause P.J."/>
            <person name="Gorenflot A."/>
            <person name="Berry V."/>
            <person name="Barbe V."/>
            <person name="Ben Mamoun C."/>
        </authorList>
    </citation>
    <scope>NUCLEOTIDE SEQUENCE [LARGE SCALE GENOMIC DNA]</scope>
    <source>
        <strain evidence="12 13">RI</strain>
    </source>
</reference>
<dbReference type="InterPro" id="IPR033809">
    <property type="entry name" value="USP39"/>
</dbReference>
<keyword evidence="7" id="KW-0508">mRNA splicing</keyword>
<organism evidence="12 13">
    <name type="scientific">Babesia microti (strain RI)</name>
    <dbReference type="NCBI Taxonomy" id="1133968"/>
    <lineage>
        <taxon>Eukaryota</taxon>
        <taxon>Sar</taxon>
        <taxon>Alveolata</taxon>
        <taxon>Apicomplexa</taxon>
        <taxon>Aconoidasida</taxon>
        <taxon>Piroplasmida</taxon>
        <taxon>Babesiidae</taxon>
        <taxon>Babesia</taxon>
    </lineage>
</organism>